<accession>A0A5E4X801</accession>
<organism evidence="2 3">
    <name type="scientific">Pandoraea aquatica</name>
    <dbReference type="NCBI Taxonomy" id="2508290"/>
    <lineage>
        <taxon>Bacteria</taxon>
        <taxon>Pseudomonadati</taxon>
        <taxon>Pseudomonadota</taxon>
        <taxon>Betaproteobacteria</taxon>
        <taxon>Burkholderiales</taxon>
        <taxon>Burkholderiaceae</taxon>
        <taxon>Pandoraea</taxon>
    </lineage>
</organism>
<feature type="region of interest" description="Disordered" evidence="1">
    <location>
        <begin position="1"/>
        <end position="30"/>
    </location>
</feature>
<evidence type="ECO:0000313" key="3">
    <source>
        <dbReference type="Proteomes" id="UP000366819"/>
    </source>
</evidence>
<keyword evidence="3" id="KW-1185">Reference proteome</keyword>
<dbReference type="EMBL" id="CABPSN010000005">
    <property type="protein sequence ID" value="VVE32275.1"/>
    <property type="molecule type" value="Genomic_DNA"/>
</dbReference>
<protein>
    <submittedName>
        <fullName evidence="2">Uncharacterized protein</fullName>
    </submittedName>
</protein>
<sequence length="78" mass="8714">MMPAAEGRGVVARPKGGSDNAPISGDGGQHEMQNERLLNFLWIFVEFNFVMTSQQRKRRRGTQNEACRGLWAGNARHA</sequence>
<gene>
    <name evidence="2" type="ORF">PAQ31011_03732</name>
</gene>
<feature type="region of interest" description="Disordered" evidence="1">
    <location>
        <begin position="54"/>
        <end position="78"/>
    </location>
</feature>
<dbReference type="Proteomes" id="UP000366819">
    <property type="component" value="Unassembled WGS sequence"/>
</dbReference>
<proteinExistence type="predicted"/>
<evidence type="ECO:0000313" key="2">
    <source>
        <dbReference type="EMBL" id="VVE32275.1"/>
    </source>
</evidence>
<name>A0A5E4X801_9BURK</name>
<evidence type="ECO:0000256" key="1">
    <source>
        <dbReference type="SAM" id="MobiDB-lite"/>
    </source>
</evidence>
<reference evidence="2 3" key="1">
    <citation type="submission" date="2019-08" db="EMBL/GenBank/DDBJ databases">
        <authorList>
            <person name="Peeters C."/>
        </authorList>
    </citation>
    <scope>NUCLEOTIDE SEQUENCE [LARGE SCALE GENOMIC DNA]</scope>
    <source>
        <strain evidence="2 3">LMG 31011</strain>
    </source>
</reference>
<dbReference type="AlphaFoldDB" id="A0A5E4X801"/>